<dbReference type="Pfam" id="PF18146">
    <property type="entry name" value="CinA_KH"/>
    <property type="match status" value="1"/>
</dbReference>
<dbReference type="Pfam" id="PF02464">
    <property type="entry name" value="CinA"/>
    <property type="match status" value="1"/>
</dbReference>
<dbReference type="InterPro" id="IPR050101">
    <property type="entry name" value="CinA"/>
</dbReference>
<dbReference type="Proteomes" id="UP000252355">
    <property type="component" value="Unassembled WGS sequence"/>
</dbReference>
<dbReference type="PANTHER" id="PTHR13939:SF0">
    <property type="entry name" value="NMN AMIDOHYDROLASE-LIKE PROTEIN YFAY"/>
    <property type="match status" value="1"/>
</dbReference>
<dbReference type="SUPFAM" id="SSF53218">
    <property type="entry name" value="Molybdenum cofactor biosynthesis proteins"/>
    <property type="match status" value="1"/>
</dbReference>
<dbReference type="AlphaFoldDB" id="A0A367ZS17"/>
<dbReference type="InterPro" id="IPR008135">
    <property type="entry name" value="Competence-induced_CinA"/>
</dbReference>
<comment type="caution">
    <text evidence="3">The sequence shown here is derived from an EMBL/GenBank/DDBJ whole genome shotgun (WGS) entry which is preliminary data.</text>
</comment>
<dbReference type="Gene3D" id="3.30.70.2860">
    <property type="match status" value="1"/>
</dbReference>
<dbReference type="EMBL" id="QOQW01000004">
    <property type="protein sequence ID" value="RCK80826.1"/>
    <property type="molecule type" value="Genomic_DNA"/>
</dbReference>
<dbReference type="InterPro" id="IPR036653">
    <property type="entry name" value="CinA-like_C"/>
</dbReference>
<evidence type="ECO:0000256" key="1">
    <source>
        <dbReference type="HAMAP-Rule" id="MF_00226"/>
    </source>
</evidence>
<protein>
    <recommendedName>
        <fullName evidence="1">CinA-like protein</fullName>
    </recommendedName>
</protein>
<dbReference type="NCBIfam" id="TIGR00200">
    <property type="entry name" value="cinA_nterm"/>
    <property type="match status" value="1"/>
</dbReference>
<gene>
    <name evidence="3" type="ORF">OZSIB_2714</name>
</gene>
<dbReference type="NCBIfam" id="TIGR00177">
    <property type="entry name" value="molyb_syn"/>
    <property type="match status" value="1"/>
</dbReference>
<dbReference type="Gene3D" id="3.40.980.10">
    <property type="entry name" value="MoaB/Mog-like domain"/>
    <property type="match status" value="1"/>
</dbReference>
<dbReference type="CDD" id="cd00885">
    <property type="entry name" value="cinA"/>
    <property type="match status" value="1"/>
</dbReference>
<dbReference type="InterPro" id="IPR041424">
    <property type="entry name" value="CinA_KH"/>
</dbReference>
<dbReference type="Pfam" id="PF00994">
    <property type="entry name" value="MoCF_biosynth"/>
    <property type="match status" value="1"/>
</dbReference>
<name>A0A367ZS17_9BACT</name>
<dbReference type="HAMAP" id="MF_00226_B">
    <property type="entry name" value="CinA_B"/>
    <property type="match status" value="1"/>
</dbReference>
<dbReference type="InterPro" id="IPR001453">
    <property type="entry name" value="MoaB/Mog_dom"/>
</dbReference>
<dbReference type="InterPro" id="IPR008136">
    <property type="entry name" value="CinA_C"/>
</dbReference>
<reference evidence="3 4" key="1">
    <citation type="submission" date="2018-05" db="EMBL/GenBank/DDBJ databases">
        <title>A metagenomic window into the 2 km-deep terrestrial subsurface aquifer revealed taxonomically and functionally diverse microbial community comprising novel uncultured bacterial lineages.</title>
        <authorList>
            <person name="Kadnikov V.V."/>
            <person name="Mardanov A.V."/>
            <person name="Beletsky A.V."/>
            <person name="Banks D."/>
            <person name="Pimenov N.V."/>
            <person name="Frank Y.A."/>
            <person name="Karnachuk O.V."/>
            <person name="Ravin N.V."/>
        </authorList>
    </citation>
    <scope>NUCLEOTIDE SEQUENCE [LARGE SCALE GENOMIC DNA]</scope>
    <source>
        <strain evidence="3">BY5</strain>
    </source>
</reference>
<dbReference type="SMART" id="SM00852">
    <property type="entry name" value="MoCF_biosynth"/>
    <property type="match status" value="1"/>
</dbReference>
<comment type="similarity">
    <text evidence="1">Belongs to the CinA family.</text>
</comment>
<sequence>MQAAEIISVGTELLLGEIVDTNAPWLARELRDHGVPVFHKAVVGDNRGRLREAIALALGRSDLVIIGGGLGPTDDDLTREAIADALGETPQIDGRLLARLEELFRSRGRPMPAINRKQAWLIPSAEPLDNPIGTAYGWFVRWRGRSVVALPGPPHELQRMWREQVLPRLPRGQAGFWHQTLHTLGIGEGSVGEMLADFTNQRNPSVATYARRHGVDVRVAASAPDAEAARQAAAPVLAEVERRLAPFIWGRDEETIGLVLGRALSARQQTVAVAESFTGGLVADTLTDTPGASAWFRGGMIAYSPAAKIALGVPAALIERHGVVSEEVAGALATAVRARFETDWGLATTGVAGPAPLEGHPPGTTLVAVAGPDGLVVRRLGWPGERRQVKERATNGLLMLFLRRLRGDRQA</sequence>
<dbReference type="NCBIfam" id="TIGR00199">
    <property type="entry name" value="PncC_domain"/>
    <property type="match status" value="1"/>
</dbReference>
<dbReference type="InterPro" id="IPR036425">
    <property type="entry name" value="MoaB/Mog-like_dom_sf"/>
</dbReference>
<proteinExistence type="inferred from homology"/>
<evidence type="ECO:0000313" key="3">
    <source>
        <dbReference type="EMBL" id="RCK80826.1"/>
    </source>
</evidence>
<dbReference type="SUPFAM" id="SSF142433">
    <property type="entry name" value="CinA-like"/>
    <property type="match status" value="1"/>
</dbReference>
<dbReference type="Gene3D" id="3.90.950.20">
    <property type="entry name" value="CinA-like"/>
    <property type="match status" value="1"/>
</dbReference>
<accession>A0A367ZS17</accession>
<dbReference type="NCBIfam" id="NF001813">
    <property type="entry name" value="PRK00549.1"/>
    <property type="match status" value="1"/>
</dbReference>
<evidence type="ECO:0000313" key="4">
    <source>
        <dbReference type="Proteomes" id="UP000252355"/>
    </source>
</evidence>
<organism evidence="3 4">
    <name type="scientific">Candidatus Ozemobacter sibiricus</name>
    <dbReference type="NCBI Taxonomy" id="2268124"/>
    <lineage>
        <taxon>Bacteria</taxon>
        <taxon>Candidatus Ozemobacteria</taxon>
        <taxon>Candidatus Ozemobacterales</taxon>
        <taxon>Candidatus Ozemobacteraceae</taxon>
        <taxon>Candidatus Ozemobacter</taxon>
    </lineage>
</organism>
<evidence type="ECO:0000259" key="2">
    <source>
        <dbReference type="SMART" id="SM00852"/>
    </source>
</evidence>
<dbReference type="PIRSF" id="PIRSF006728">
    <property type="entry name" value="CinA"/>
    <property type="match status" value="1"/>
</dbReference>
<feature type="domain" description="MoaB/Mog" evidence="2">
    <location>
        <begin position="5"/>
        <end position="172"/>
    </location>
</feature>
<dbReference type="PANTHER" id="PTHR13939">
    <property type="entry name" value="NICOTINAMIDE-NUCLEOTIDE AMIDOHYDROLASE PNCC"/>
    <property type="match status" value="1"/>
</dbReference>